<evidence type="ECO:0000256" key="2">
    <source>
        <dbReference type="ARBA" id="ARBA00010447"/>
    </source>
</evidence>
<proteinExistence type="inferred from homology"/>
<dbReference type="RefSeq" id="WP_347438434.1">
    <property type="nucleotide sequence ID" value="NZ_CP089291.1"/>
</dbReference>
<dbReference type="PIRSF" id="PIRSF005572">
    <property type="entry name" value="NifS"/>
    <property type="match status" value="1"/>
</dbReference>
<evidence type="ECO:0000256" key="6">
    <source>
        <dbReference type="ARBA" id="ARBA00050776"/>
    </source>
</evidence>
<dbReference type="InterPro" id="IPR000192">
    <property type="entry name" value="Aminotrans_V_dom"/>
</dbReference>
<keyword evidence="8" id="KW-0032">Aminotransferase</keyword>
<dbReference type="GO" id="GO:0008483">
    <property type="term" value="F:transaminase activity"/>
    <property type="evidence" value="ECO:0007669"/>
    <property type="project" value="UniProtKB-KW"/>
</dbReference>
<dbReference type="Gene3D" id="3.90.1150.10">
    <property type="entry name" value="Aspartate Aminotransferase, domain 1"/>
    <property type="match status" value="1"/>
</dbReference>
<comment type="similarity">
    <text evidence="2">Belongs to the class-V pyridoxal-phosphate-dependent aminotransferase family. Csd subfamily.</text>
</comment>
<dbReference type="InterPro" id="IPR010970">
    <property type="entry name" value="Cys_dSase_SufS"/>
</dbReference>
<organism evidence="8 9">
    <name type="scientific">Fodinisporobacter ferrooxydans</name>
    <dbReference type="NCBI Taxonomy" id="2901836"/>
    <lineage>
        <taxon>Bacteria</taxon>
        <taxon>Bacillati</taxon>
        <taxon>Bacillota</taxon>
        <taxon>Bacilli</taxon>
        <taxon>Bacillales</taxon>
        <taxon>Alicyclobacillaceae</taxon>
        <taxon>Fodinisporobacter</taxon>
    </lineage>
</organism>
<comment type="cofactor">
    <cofactor evidence="1">
        <name>pyridoxal 5'-phosphate</name>
        <dbReference type="ChEBI" id="CHEBI:597326"/>
    </cofactor>
</comment>
<protein>
    <recommendedName>
        <fullName evidence="3">cysteine desulfurase</fullName>
        <ecNumber evidence="3">2.8.1.7</ecNumber>
    </recommendedName>
</protein>
<keyword evidence="4" id="KW-0808">Transferase</keyword>
<evidence type="ECO:0000256" key="1">
    <source>
        <dbReference type="ARBA" id="ARBA00001933"/>
    </source>
</evidence>
<evidence type="ECO:0000256" key="4">
    <source>
        <dbReference type="ARBA" id="ARBA00022679"/>
    </source>
</evidence>
<dbReference type="CDD" id="cd06453">
    <property type="entry name" value="SufS_like"/>
    <property type="match status" value="1"/>
</dbReference>
<evidence type="ECO:0000259" key="7">
    <source>
        <dbReference type="Pfam" id="PF00266"/>
    </source>
</evidence>
<name>A0ABY4CR73_9BACL</name>
<accession>A0ABY4CR73</accession>
<evidence type="ECO:0000313" key="8">
    <source>
        <dbReference type="EMBL" id="UOF91746.1"/>
    </source>
</evidence>
<keyword evidence="9" id="KW-1185">Reference proteome</keyword>
<dbReference type="SUPFAM" id="SSF53383">
    <property type="entry name" value="PLP-dependent transferases"/>
    <property type="match status" value="1"/>
</dbReference>
<sequence length="381" mass="41760">MIYLDNAASSFPKPPEVINAMMECMKEYAGNPGRGSHALANQAARVIFQARQEIAKLFGIAHAEDVIFTQNTTESLNLAIQGFLKPGDHVITTMLEHNSVRRPLEYMKRKYQIEITYVSVDSKGLMNPQDIYSALKGNTKMIVASHASNLTGSIIDLHSIGEFAGKHGICFLVDAAQTAGVLDIDVHEMNIQMLAAPGHKSLYGPQGTGFLYVHPSIELEPLMYGGTGGNSESIDQPKVRPDRYESGTRNTVGIAGLLAGIQFIQKKGIANIRDHELQLTRKILHGLNQYERIKILGPDQLSLRAPVVSFVIDGLDSTELGFILDKYYQIAVRTGLHCTPLAHKASGSSDTGAARVSVGFFNTEEEIDIFLYAISEILKEM</sequence>
<comment type="catalytic activity">
    <reaction evidence="6">
        <text>(sulfur carrier)-H + L-cysteine = (sulfur carrier)-SH + L-alanine</text>
        <dbReference type="Rhea" id="RHEA:43892"/>
        <dbReference type="Rhea" id="RHEA-COMP:14737"/>
        <dbReference type="Rhea" id="RHEA-COMP:14739"/>
        <dbReference type="ChEBI" id="CHEBI:29917"/>
        <dbReference type="ChEBI" id="CHEBI:35235"/>
        <dbReference type="ChEBI" id="CHEBI:57972"/>
        <dbReference type="ChEBI" id="CHEBI:64428"/>
        <dbReference type="EC" id="2.8.1.7"/>
    </reaction>
</comment>
<evidence type="ECO:0000256" key="3">
    <source>
        <dbReference type="ARBA" id="ARBA00012239"/>
    </source>
</evidence>
<dbReference type="NCBIfam" id="TIGR01977">
    <property type="entry name" value="am_tr_V_EF2568"/>
    <property type="match status" value="1"/>
</dbReference>
<dbReference type="EMBL" id="CP089291">
    <property type="protein sequence ID" value="UOF91746.1"/>
    <property type="molecule type" value="Genomic_DNA"/>
</dbReference>
<keyword evidence="5" id="KW-0663">Pyridoxal phosphate</keyword>
<dbReference type="PANTHER" id="PTHR43586:SF4">
    <property type="entry name" value="ISOPENICILLIN N EPIMERASE"/>
    <property type="match status" value="1"/>
</dbReference>
<dbReference type="InterPro" id="IPR015421">
    <property type="entry name" value="PyrdxlP-dep_Trfase_major"/>
</dbReference>
<dbReference type="InterPro" id="IPR015424">
    <property type="entry name" value="PyrdxlP-dep_Trfase"/>
</dbReference>
<dbReference type="Gene3D" id="3.40.640.10">
    <property type="entry name" value="Type I PLP-dependent aspartate aminotransferase-like (Major domain)"/>
    <property type="match status" value="1"/>
</dbReference>
<dbReference type="Pfam" id="PF00266">
    <property type="entry name" value="Aminotran_5"/>
    <property type="match status" value="1"/>
</dbReference>
<dbReference type="InterPro" id="IPR016454">
    <property type="entry name" value="Cysteine_dSase"/>
</dbReference>
<reference evidence="8" key="1">
    <citation type="submission" date="2021-12" db="EMBL/GenBank/DDBJ databases">
        <title>Alicyclobacillaceae gen. nov., sp. nov., isolated from chalcocite enrichment system.</title>
        <authorList>
            <person name="Jiang Z."/>
        </authorList>
    </citation>
    <scope>NUCLEOTIDE SEQUENCE</scope>
    <source>
        <strain evidence="8">MYW30-H2</strain>
    </source>
</reference>
<dbReference type="InterPro" id="IPR010969">
    <property type="entry name" value="Cys_dSase-rel_unknwn_funct"/>
</dbReference>
<dbReference type="InterPro" id="IPR015422">
    <property type="entry name" value="PyrdxlP-dep_Trfase_small"/>
</dbReference>
<dbReference type="EC" id="2.8.1.7" evidence="3"/>
<dbReference type="Proteomes" id="UP000830167">
    <property type="component" value="Chromosome"/>
</dbReference>
<evidence type="ECO:0000313" key="9">
    <source>
        <dbReference type="Proteomes" id="UP000830167"/>
    </source>
</evidence>
<evidence type="ECO:0000256" key="5">
    <source>
        <dbReference type="ARBA" id="ARBA00022898"/>
    </source>
</evidence>
<dbReference type="PANTHER" id="PTHR43586">
    <property type="entry name" value="CYSTEINE DESULFURASE"/>
    <property type="match status" value="1"/>
</dbReference>
<gene>
    <name evidence="8" type="ORF">LSG31_05715</name>
</gene>
<feature type="domain" description="Aminotransferase class V" evidence="7">
    <location>
        <begin position="2"/>
        <end position="370"/>
    </location>
</feature>